<evidence type="ECO:0000256" key="1">
    <source>
        <dbReference type="SAM" id="Phobius"/>
    </source>
</evidence>
<evidence type="ECO:0000313" key="3">
    <source>
        <dbReference type="Proteomes" id="UP000262583"/>
    </source>
</evidence>
<keyword evidence="1" id="KW-1133">Transmembrane helix</keyword>
<evidence type="ECO:0000313" key="2">
    <source>
        <dbReference type="EMBL" id="AXA36244.1"/>
    </source>
</evidence>
<dbReference type="NCBIfam" id="TIGR02532">
    <property type="entry name" value="IV_pilin_GFxxxE"/>
    <property type="match status" value="1"/>
</dbReference>
<proteinExistence type="predicted"/>
<dbReference type="KEGG" id="schv:BRCON_1467"/>
<dbReference type="Pfam" id="PF07963">
    <property type="entry name" value="N_methyl"/>
    <property type="match status" value="1"/>
</dbReference>
<organism evidence="2 3">
    <name type="scientific">Sumerlaea chitinivorans</name>
    <dbReference type="NCBI Taxonomy" id="2250252"/>
    <lineage>
        <taxon>Bacteria</taxon>
        <taxon>Candidatus Sumerlaeota</taxon>
        <taxon>Candidatus Sumerlaeia</taxon>
        <taxon>Candidatus Sumerlaeales</taxon>
        <taxon>Candidatus Sumerlaeaceae</taxon>
        <taxon>Candidatus Sumerlaea</taxon>
    </lineage>
</organism>
<protein>
    <recommendedName>
        <fullName evidence="4">Prepilin-type N-terminal cleavage/methylation domain-containing protein</fullName>
    </recommendedName>
</protein>
<accession>A0A2Z4Y516</accession>
<feature type="transmembrane region" description="Helical" evidence="1">
    <location>
        <begin position="12"/>
        <end position="35"/>
    </location>
</feature>
<dbReference type="EMBL" id="CP030759">
    <property type="protein sequence ID" value="AXA36244.1"/>
    <property type="molecule type" value="Genomic_DNA"/>
</dbReference>
<keyword evidence="1" id="KW-0472">Membrane</keyword>
<dbReference type="AlphaFoldDB" id="A0A2Z4Y516"/>
<evidence type="ECO:0008006" key="4">
    <source>
        <dbReference type="Google" id="ProtNLM"/>
    </source>
</evidence>
<reference evidence="2 3" key="1">
    <citation type="submission" date="2018-05" db="EMBL/GenBank/DDBJ databases">
        <title>A metagenomic window into the 2 km-deep terrestrial subsurface aquifer revealed taxonomically and functionally diverse microbial community comprising novel uncultured bacterial lineages.</title>
        <authorList>
            <person name="Kadnikov V.V."/>
            <person name="Mardanov A.V."/>
            <person name="Beletsky A.V."/>
            <person name="Banks D."/>
            <person name="Pimenov N.V."/>
            <person name="Frank Y.A."/>
            <person name="Karnachuk O.V."/>
            <person name="Ravin N.V."/>
        </authorList>
    </citation>
    <scope>NUCLEOTIDE SEQUENCE [LARGE SCALE GENOMIC DNA]</scope>
    <source>
        <strain evidence="2">BY</strain>
    </source>
</reference>
<name>A0A2Z4Y516_SUMC1</name>
<gene>
    <name evidence="2" type="ORF">BRCON_1467</name>
</gene>
<dbReference type="Proteomes" id="UP000262583">
    <property type="component" value="Chromosome"/>
</dbReference>
<dbReference type="Gene3D" id="3.30.700.10">
    <property type="entry name" value="Glycoprotein, Type 4 Pilin"/>
    <property type="match status" value="1"/>
</dbReference>
<dbReference type="InterPro" id="IPR012902">
    <property type="entry name" value="N_methyl_site"/>
</dbReference>
<sequence length="197" mass="20952">MERAKRHSGGFTFVEVLVVVLIIAVLSVVAVGSYASFRNARRLNLGASSLANTFSTARSYAISTNKWHRVVVQLKNPVSGVEEFAYWIDEIAAGSGTIPNPSPANVGAGVVRSKLVGVGTLPEDVRVAEAAVHTTGTLITPSTDYFAIVRFKPDGSADMASLHLEDMRASPAGPNRLATIKVYPATGKVQLIEGSWQ</sequence>
<dbReference type="SUPFAM" id="SSF54523">
    <property type="entry name" value="Pili subunits"/>
    <property type="match status" value="1"/>
</dbReference>
<dbReference type="InterPro" id="IPR045584">
    <property type="entry name" value="Pilin-like"/>
</dbReference>
<keyword evidence="1" id="KW-0812">Transmembrane</keyword>